<evidence type="ECO:0000313" key="5">
    <source>
        <dbReference type="EMBL" id="GET04210.1"/>
    </source>
</evidence>
<feature type="domain" description="HMG box" evidence="3">
    <location>
        <begin position="89"/>
        <end position="156"/>
    </location>
</feature>
<evidence type="ECO:0000256" key="2">
    <source>
        <dbReference type="SAM" id="MobiDB-lite"/>
    </source>
</evidence>
<evidence type="ECO:0000256" key="1">
    <source>
        <dbReference type="PROSITE-ProRule" id="PRU00267"/>
    </source>
</evidence>
<proteinExistence type="predicted"/>
<dbReference type="SUPFAM" id="SSF47095">
    <property type="entry name" value="HMG-box"/>
    <property type="match status" value="1"/>
</dbReference>
<feature type="region of interest" description="Disordered" evidence="2">
    <location>
        <begin position="160"/>
        <end position="180"/>
    </location>
</feature>
<accession>A0A2Z6SFZ7</accession>
<dbReference type="PROSITE" id="PS50118">
    <property type="entry name" value="HMG_BOX_2"/>
    <property type="match status" value="1"/>
</dbReference>
<dbReference type="EMBL" id="BLAL01000338">
    <property type="protein sequence ID" value="GET04210.1"/>
    <property type="molecule type" value="Genomic_DNA"/>
</dbReference>
<keyword evidence="1" id="KW-0539">Nucleus</keyword>
<dbReference type="CDD" id="cd01389">
    <property type="entry name" value="HMG-box_ROX1-like"/>
    <property type="match status" value="1"/>
</dbReference>
<gene>
    <name evidence="5" type="ORF">RCL2_003051700</name>
    <name evidence="4" type="ORF">RclHR1_00570023</name>
</gene>
<dbReference type="SMART" id="SM00398">
    <property type="entry name" value="HMG"/>
    <property type="match status" value="1"/>
</dbReference>
<feature type="compositionally biased region" description="Basic residues" evidence="2">
    <location>
        <begin position="74"/>
        <end position="91"/>
    </location>
</feature>
<reference evidence="5" key="2">
    <citation type="submission" date="2019-10" db="EMBL/GenBank/DDBJ databases">
        <title>Conservation and host-specific expression of non-tandemly repeated heterogenous ribosome RNA gene in arbuscular mycorrhizal fungi.</title>
        <authorList>
            <person name="Maeda T."/>
            <person name="Kobayashi Y."/>
            <person name="Nakagawa T."/>
            <person name="Ezawa T."/>
            <person name="Yamaguchi K."/>
            <person name="Bino T."/>
            <person name="Nishimoto Y."/>
            <person name="Shigenobu S."/>
            <person name="Kawaguchi M."/>
        </authorList>
    </citation>
    <scope>NUCLEOTIDE SEQUENCE</scope>
    <source>
        <strain evidence="5">HR1</strain>
    </source>
</reference>
<dbReference type="STRING" id="94130.A0A2Z6SFZ7"/>
<keyword evidence="1" id="KW-0238">DNA-binding</keyword>
<dbReference type="InterPro" id="IPR009071">
    <property type="entry name" value="HMG_box_dom"/>
</dbReference>
<feature type="DNA-binding region" description="HMG box" evidence="1">
    <location>
        <begin position="89"/>
        <end position="156"/>
    </location>
</feature>
<dbReference type="Proteomes" id="UP000615446">
    <property type="component" value="Unassembled WGS sequence"/>
</dbReference>
<comment type="caution">
    <text evidence="4">The sequence shown here is derived from an EMBL/GenBank/DDBJ whole genome shotgun (WGS) entry which is preliminary data.</text>
</comment>
<feature type="compositionally biased region" description="Basic residues" evidence="2">
    <location>
        <begin position="162"/>
        <end position="172"/>
    </location>
</feature>
<dbReference type="AlphaFoldDB" id="A0A2Z6SFZ7"/>
<evidence type="ECO:0000313" key="6">
    <source>
        <dbReference type="Proteomes" id="UP000247702"/>
    </source>
</evidence>
<dbReference type="GO" id="GO:0003677">
    <property type="term" value="F:DNA binding"/>
    <property type="evidence" value="ECO:0007669"/>
    <property type="project" value="UniProtKB-UniRule"/>
</dbReference>
<evidence type="ECO:0000313" key="4">
    <source>
        <dbReference type="EMBL" id="GBC04467.1"/>
    </source>
</evidence>
<sequence length="282" mass="33224">MSHKLLNKPTRRGHRLFTIDTIKKDGNKHKSLPPLPPDPKSAIRFDVKTDEDIVYGSNYKFNTDIEILINNSKKTRVSKKRGKKEAKKPPRRQNAWILYRRDKSINREFEGVKSSIVSLKIREMWRNETEEVKELFTALSRLAEKKHIEKYGKDYKYEPVHLKKKKNKKTNKQKPYPPKNKDFKSSNYEYFSTTLDYFNVSSPETTMESLPSDNKNTKNSTLNLLPPVEDRNDIWQDPLLQFKLNDEYSFVNDFLCIDESNEISENEINESIETETTYGIFS</sequence>
<feature type="region of interest" description="Disordered" evidence="2">
    <location>
        <begin position="74"/>
        <end position="93"/>
    </location>
</feature>
<protein>
    <submittedName>
        <fullName evidence="5">High mobility group box domain-containing protein</fullName>
    </submittedName>
</protein>
<dbReference type="GO" id="GO:0005634">
    <property type="term" value="C:nucleus"/>
    <property type="evidence" value="ECO:0007669"/>
    <property type="project" value="UniProtKB-UniRule"/>
</dbReference>
<reference evidence="4 6" key="1">
    <citation type="submission" date="2017-11" db="EMBL/GenBank/DDBJ databases">
        <title>The genome of Rhizophagus clarus HR1 reveals common genetic basis of auxotrophy among arbuscular mycorrhizal fungi.</title>
        <authorList>
            <person name="Kobayashi Y."/>
        </authorList>
    </citation>
    <scope>NUCLEOTIDE SEQUENCE [LARGE SCALE GENOMIC DNA]</scope>
    <source>
        <strain evidence="4 6">HR1</strain>
    </source>
</reference>
<dbReference type="EMBL" id="BEXD01003948">
    <property type="protein sequence ID" value="GBC04467.1"/>
    <property type="molecule type" value="Genomic_DNA"/>
</dbReference>
<dbReference type="InterPro" id="IPR036910">
    <property type="entry name" value="HMG_box_dom_sf"/>
</dbReference>
<keyword evidence="6" id="KW-1185">Reference proteome</keyword>
<dbReference type="OrthoDB" id="2389472at2759"/>
<name>A0A2Z6SFZ7_9GLOM</name>
<dbReference type="Gene3D" id="1.10.30.10">
    <property type="entry name" value="High mobility group box domain"/>
    <property type="match status" value="1"/>
</dbReference>
<organism evidence="4 6">
    <name type="scientific">Rhizophagus clarus</name>
    <dbReference type="NCBI Taxonomy" id="94130"/>
    <lineage>
        <taxon>Eukaryota</taxon>
        <taxon>Fungi</taxon>
        <taxon>Fungi incertae sedis</taxon>
        <taxon>Mucoromycota</taxon>
        <taxon>Glomeromycotina</taxon>
        <taxon>Glomeromycetes</taxon>
        <taxon>Glomerales</taxon>
        <taxon>Glomeraceae</taxon>
        <taxon>Rhizophagus</taxon>
    </lineage>
</organism>
<evidence type="ECO:0000259" key="3">
    <source>
        <dbReference type="PROSITE" id="PS50118"/>
    </source>
</evidence>
<dbReference type="Proteomes" id="UP000247702">
    <property type="component" value="Unassembled WGS sequence"/>
</dbReference>